<dbReference type="PROSITE" id="PS51375">
    <property type="entry name" value="PPR"/>
    <property type="match status" value="3"/>
</dbReference>
<dbReference type="Pfam" id="PF01535">
    <property type="entry name" value="PPR"/>
    <property type="match status" value="3"/>
</dbReference>
<organism evidence="4 5">
    <name type="scientific">Sphenodon punctatus</name>
    <name type="common">Tuatara</name>
    <name type="synonym">Hatteria punctata</name>
    <dbReference type="NCBI Taxonomy" id="8508"/>
    <lineage>
        <taxon>Eukaryota</taxon>
        <taxon>Metazoa</taxon>
        <taxon>Chordata</taxon>
        <taxon>Craniata</taxon>
        <taxon>Vertebrata</taxon>
        <taxon>Euteleostomi</taxon>
        <taxon>Lepidosauria</taxon>
        <taxon>Sphenodontia</taxon>
        <taxon>Sphenodontidae</taxon>
        <taxon>Sphenodon</taxon>
    </lineage>
</organism>
<dbReference type="Gene3D" id="1.25.40.10">
    <property type="entry name" value="Tetratricopeptide repeat domain"/>
    <property type="match status" value="4"/>
</dbReference>
<dbReference type="InterPro" id="IPR011990">
    <property type="entry name" value="TPR-like_helical_dom_sf"/>
</dbReference>
<dbReference type="PANTHER" id="PTHR46669">
    <property type="entry name" value="LEUCINE-RICH PPR MOTIF-CONTAINING PROTEIN, MITOCHONDRIAL"/>
    <property type="match status" value="1"/>
</dbReference>
<dbReference type="GO" id="GO:1990904">
    <property type="term" value="C:ribonucleoprotein complex"/>
    <property type="evidence" value="ECO:0007669"/>
    <property type="project" value="Ensembl"/>
</dbReference>
<accession>A0A8D0GIQ4</accession>
<dbReference type="GO" id="GO:0003730">
    <property type="term" value="F:mRNA 3'-UTR binding"/>
    <property type="evidence" value="ECO:0007669"/>
    <property type="project" value="TreeGrafter"/>
</dbReference>
<reference evidence="4" key="1">
    <citation type="submission" date="2025-08" db="UniProtKB">
        <authorList>
            <consortium name="Ensembl"/>
        </authorList>
    </citation>
    <scope>IDENTIFICATION</scope>
</reference>
<name>A0A8D0GIQ4_SPHPU</name>
<evidence type="ECO:0000259" key="3">
    <source>
        <dbReference type="Pfam" id="PF17177"/>
    </source>
</evidence>
<feature type="domain" description="PROP1-like PPR" evidence="3">
    <location>
        <begin position="75"/>
        <end position="182"/>
    </location>
</feature>
<dbReference type="GO" id="GO:0000794">
    <property type="term" value="C:condensed nuclear chromosome"/>
    <property type="evidence" value="ECO:0007669"/>
    <property type="project" value="Ensembl"/>
</dbReference>
<reference evidence="4" key="2">
    <citation type="submission" date="2025-09" db="UniProtKB">
        <authorList>
            <consortium name="Ensembl"/>
        </authorList>
    </citation>
    <scope>IDENTIFICATION</scope>
</reference>
<dbReference type="InterPro" id="IPR033490">
    <property type="entry name" value="LRP130"/>
</dbReference>
<dbReference type="Ensembl" id="ENSSPUT00000007166.1">
    <property type="protein sequence ID" value="ENSSPUP00000006740.1"/>
    <property type="gene ID" value="ENSSPUG00000005188.1"/>
</dbReference>
<dbReference type="GO" id="GO:0097222">
    <property type="term" value="P:mitochondrial mRNA polyadenylation"/>
    <property type="evidence" value="ECO:0007669"/>
    <property type="project" value="Ensembl"/>
</dbReference>
<keyword evidence="5" id="KW-1185">Reference proteome</keyword>
<gene>
    <name evidence="4" type="primary">LRPPRC</name>
</gene>
<dbReference type="GO" id="GO:0048487">
    <property type="term" value="F:beta-tubulin binding"/>
    <property type="evidence" value="ECO:0007669"/>
    <property type="project" value="Ensembl"/>
</dbReference>
<dbReference type="GO" id="GO:0003697">
    <property type="term" value="F:single-stranded DNA binding"/>
    <property type="evidence" value="ECO:0007669"/>
    <property type="project" value="Ensembl"/>
</dbReference>
<sequence>MWDKLQQLGAVYDISHYNALLKVYLQNEHKFSPTDFLAKMENDNVQPNRVTYQRLIAAYCNEGDIDGASKMLGFMKSKEIPITEAVFSSLVTGHARAGDMENAENILSVMRAAGIDPGPDTYVALLTASAEKGDINKIRETLENLEKTEVSLLDGDLLQIILHLAKAGYPQYVPEVLERIKHQRGFIPDAINLCLSLVTQGLEDVAFQILKSFPAASETLDGGSADRGNFFLKHCVAMNKPASKLKWFCDELKVNMHSTPFQSTLLFALESQKTALAIDLMKAMKEEGLPVRPHYFLPLLVSYQKEKNVQCIIEVLKEMYNMGVEPNVEMYSNYVLPNFEDAKSAYALLRENGCSFSPVELATAELRYKAVNGGLENVLSKLSSPDTPSVNIMQFKSSLILGFRRSNDVDLWSKITELLYKDGRYCQMPPGPNEAVGYFLYNLIDSMSDLEVQAKEERLRQYFHQLKKMNIVIPNDIYKGIRKLLDTYHVPELIKDVILLKDSKELSSKFAVQHPRRDPAALEEELEQLKANNQPIQNILKQLIFCLCSEENMEKALEVKAKYEPDMVVLGYGALINLCCRHDNAEEAMNLKEEVSSKIPSVALKTNRYLDLVKVLAKQGRVEDAINTLKEMKKKDVPVREADLRYLFHILNFAALQGEIEVVNRLHDSVVALGLAEPSVNLSSPLVTVHLERNDIPAALEATLECFRKYDIIPKIHDVLCKLIERGDTALLQKAMDLVSQGRGEMMMLYDLFFAFLQTGKYKEARKIMETPGIRARPRRLQWFADKCIALNMVDALENMVEITQKLFECDRDEMYYNLLKLYKGNRDWQRADTVWTEMQEENIIPRERTLQLLSEILRDSGQEVPFEVPEVRYEDAIDLTSSVSQEKILVMCKEDKIQESFSALLQLHKRNIPSAYATYSTVIKALLSNGRLEEAMEVKDIAETHIKGFTLNDVASSLLIITQVRRDYLKDAMSTLRDLLERENLPSRQSVTRLVQALAMKGDVESIRTIEKMMENLEHWNNLSKMLFINNTALAHIWNNNLDTAVEYLEPLFISGIPNPNSSASSMSYVFRKVIEERLEPTLEKLSAMAERLANQFGIYRPVTDLFLQYVDMERVDDARFLLQRCGTVAEQKDVMMAFINKKARIKGEVKKIKTLMDLVPDTLPLSVVYSFLIKCYALDSDLASAKALYERVQAEKINLNELFLKQFAKLLKESGEPVPFTEPPETFHFYAAKLKKQKTESSLDEA</sequence>
<evidence type="ECO:0000256" key="1">
    <source>
        <dbReference type="ARBA" id="ARBA00022737"/>
    </source>
</evidence>
<dbReference type="AlphaFoldDB" id="A0A8D0GIQ4"/>
<evidence type="ECO:0000313" key="4">
    <source>
        <dbReference type="Ensembl" id="ENSSPUP00000006740.1"/>
    </source>
</evidence>
<evidence type="ECO:0000256" key="2">
    <source>
        <dbReference type="PROSITE-ProRule" id="PRU00708"/>
    </source>
</evidence>
<dbReference type="GeneTree" id="ENSGT00960000186682"/>
<dbReference type="NCBIfam" id="TIGR00756">
    <property type="entry name" value="PPR"/>
    <property type="match status" value="1"/>
</dbReference>
<dbReference type="GO" id="GO:0070129">
    <property type="term" value="P:regulation of mitochondrial translation"/>
    <property type="evidence" value="ECO:0007669"/>
    <property type="project" value="Ensembl"/>
</dbReference>
<dbReference type="GO" id="GO:0000957">
    <property type="term" value="P:mitochondrial RNA catabolic process"/>
    <property type="evidence" value="ECO:0007669"/>
    <property type="project" value="Ensembl"/>
</dbReference>
<proteinExistence type="predicted"/>
<dbReference type="GO" id="GO:0005874">
    <property type="term" value="C:microtubule"/>
    <property type="evidence" value="ECO:0007669"/>
    <property type="project" value="Ensembl"/>
</dbReference>
<dbReference type="GO" id="GO:0031625">
    <property type="term" value="F:ubiquitin protein ligase binding"/>
    <property type="evidence" value="ECO:0007669"/>
    <property type="project" value="Ensembl"/>
</dbReference>
<dbReference type="GO" id="GO:0048471">
    <property type="term" value="C:perinuclear region of cytoplasm"/>
    <property type="evidence" value="ECO:0007669"/>
    <property type="project" value="Ensembl"/>
</dbReference>
<dbReference type="Proteomes" id="UP000694392">
    <property type="component" value="Unplaced"/>
</dbReference>
<dbReference type="InterPro" id="IPR002885">
    <property type="entry name" value="PPR_rpt"/>
</dbReference>
<dbReference type="InterPro" id="IPR033443">
    <property type="entry name" value="PROP1-like_PPR_dom"/>
</dbReference>
<dbReference type="OMA" id="HIDRNKI"/>
<feature type="repeat" description="PPR" evidence="2">
    <location>
        <begin position="83"/>
        <end position="117"/>
    </location>
</feature>
<protein>
    <submittedName>
        <fullName evidence="4">Leucine rich pentatricopeptide repeat containing</fullName>
    </submittedName>
</protein>
<dbReference type="GO" id="GO:1905638">
    <property type="term" value="P:negative regulation of mitochondrial mRNA catabolic process"/>
    <property type="evidence" value="ECO:0007669"/>
    <property type="project" value="Ensembl"/>
</dbReference>
<dbReference type="Pfam" id="PF13812">
    <property type="entry name" value="PPR_3"/>
    <property type="match status" value="1"/>
</dbReference>
<dbReference type="GO" id="GO:0042645">
    <property type="term" value="C:mitochondrial nucleoid"/>
    <property type="evidence" value="ECO:0007669"/>
    <property type="project" value="Ensembl"/>
</dbReference>
<dbReference type="PANTHER" id="PTHR46669:SF1">
    <property type="entry name" value="LEUCINE-RICH PPR MOTIF-CONTAINING PROTEIN, MITOCHONDRIAL"/>
    <property type="match status" value="1"/>
</dbReference>
<dbReference type="Pfam" id="PF17177">
    <property type="entry name" value="PPR_long"/>
    <property type="match status" value="1"/>
</dbReference>
<feature type="repeat" description="PPR" evidence="2">
    <location>
        <begin position="48"/>
        <end position="82"/>
    </location>
</feature>
<keyword evidence="1" id="KW-0677">Repeat</keyword>
<feature type="repeat" description="PPR" evidence="2">
    <location>
        <begin position="605"/>
        <end position="639"/>
    </location>
</feature>
<evidence type="ECO:0000313" key="5">
    <source>
        <dbReference type="Proteomes" id="UP000694392"/>
    </source>
</evidence>